<comment type="subcellular location">
    <subcellularLocation>
        <location evidence="1 18">Mitochondrion inner membrane</location>
        <topology evidence="1 18">Peripheral membrane protein</topology>
        <orientation evidence="1 18">Matrix side</orientation>
    </subcellularLocation>
</comment>
<dbReference type="Pfam" id="PF13085">
    <property type="entry name" value="Fer2_3"/>
    <property type="match status" value="1"/>
</dbReference>
<dbReference type="AlphaFoldDB" id="A0A7H8QKP3"/>
<evidence type="ECO:0000256" key="17">
    <source>
        <dbReference type="ARBA" id="ARBA00049220"/>
    </source>
</evidence>
<dbReference type="GO" id="GO:0051538">
    <property type="term" value="F:3 iron, 4 sulfur cluster binding"/>
    <property type="evidence" value="ECO:0007669"/>
    <property type="project" value="UniProtKB-KW"/>
</dbReference>
<reference evidence="23" key="1">
    <citation type="submission" date="2020-06" db="EMBL/GenBank/DDBJ databases">
        <title>A chromosome-scale genome assembly of Talaromyces rugulosus W13939.</title>
        <authorList>
            <person name="Wang B."/>
            <person name="Guo L."/>
            <person name="Ye K."/>
            <person name="Wang L."/>
        </authorList>
    </citation>
    <scope>NUCLEOTIDE SEQUENCE [LARGE SCALE GENOMIC DNA]</scope>
    <source>
        <strain evidence="23">W13939</strain>
    </source>
</reference>
<dbReference type="FunFam" id="3.10.20.30:FF:000007">
    <property type="entry name" value="Succinate dehydrogenase [ubiquinone] iron-sulfur subunit, mitochondrial"/>
    <property type="match status" value="1"/>
</dbReference>
<keyword evidence="14 18" id="KW-0408">Iron</keyword>
<evidence type="ECO:0000256" key="18">
    <source>
        <dbReference type="RuleBase" id="RU361237"/>
    </source>
</evidence>
<dbReference type="FunFam" id="1.10.1060.10:FF:000001">
    <property type="entry name" value="Succinate dehydrogenase iron-sulfur subunit SdhB"/>
    <property type="match status" value="1"/>
</dbReference>
<dbReference type="GO" id="GO:0006099">
    <property type="term" value="P:tricarboxylic acid cycle"/>
    <property type="evidence" value="ECO:0007669"/>
    <property type="project" value="UniProtKB-UniPathway"/>
</dbReference>
<evidence type="ECO:0000256" key="5">
    <source>
        <dbReference type="ARBA" id="ARBA00012792"/>
    </source>
</evidence>
<keyword evidence="18" id="KW-0472">Membrane</keyword>
<evidence type="ECO:0000256" key="12">
    <source>
        <dbReference type="ARBA" id="ARBA00022982"/>
    </source>
</evidence>
<gene>
    <name evidence="22" type="ORF">TRUGW13939_01606</name>
</gene>
<dbReference type="Pfam" id="PF13534">
    <property type="entry name" value="Fer4_17"/>
    <property type="match status" value="1"/>
</dbReference>
<evidence type="ECO:0000256" key="3">
    <source>
        <dbReference type="ARBA" id="ARBA00009433"/>
    </source>
</evidence>
<evidence type="ECO:0000256" key="13">
    <source>
        <dbReference type="ARBA" id="ARBA00023002"/>
    </source>
</evidence>
<dbReference type="InterPro" id="IPR050573">
    <property type="entry name" value="SDH/FRD_Iron-Sulfur"/>
</dbReference>
<dbReference type="GO" id="GO:0005743">
    <property type="term" value="C:mitochondrial inner membrane"/>
    <property type="evidence" value="ECO:0007669"/>
    <property type="project" value="UniProtKB-SubCell"/>
</dbReference>
<dbReference type="Gene3D" id="1.10.1060.10">
    <property type="entry name" value="Alpha-helical ferredoxin"/>
    <property type="match status" value="1"/>
</dbReference>
<keyword evidence="13" id="KW-0560">Oxidoreductase</keyword>
<comment type="cofactor">
    <cofactor evidence="18">
        <name>[3Fe-4S] cluster</name>
        <dbReference type="ChEBI" id="CHEBI:21137"/>
    </cofactor>
    <text evidence="18">Binds 1 [3Fe-4S] cluster.</text>
</comment>
<accession>A0A7H8QKP3</accession>
<organism evidence="22 23">
    <name type="scientific">Talaromyces rugulosus</name>
    <name type="common">Penicillium rugulosum</name>
    <dbReference type="NCBI Taxonomy" id="121627"/>
    <lineage>
        <taxon>Eukaryota</taxon>
        <taxon>Fungi</taxon>
        <taxon>Dikarya</taxon>
        <taxon>Ascomycota</taxon>
        <taxon>Pezizomycotina</taxon>
        <taxon>Eurotiomycetes</taxon>
        <taxon>Eurotiomycetidae</taxon>
        <taxon>Eurotiales</taxon>
        <taxon>Trichocomaceae</taxon>
        <taxon>Talaromyces</taxon>
        <taxon>Talaromyces sect. Islandici</taxon>
    </lineage>
</organism>
<dbReference type="GeneID" id="55989116"/>
<keyword evidence="10 18" id="KW-0001">2Fe-2S</keyword>
<dbReference type="PROSITE" id="PS00197">
    <property type="entry name" value="2FE2S_FER_1"/>
    <property type="match status" value="1"/>
</dbReference>
<keyword evidence="16 18" id="KW-0003">3Fe-4S</keyword>
<dbReference type="InterPro" id="IPR017900">
    <property type="entry name" value="4Fe4S_Fe_S_CS"/>
</dbReference>
<dbReference type="GO" id="GO:0046872">
    <property type="term" value="F:metal ion binding"/>
    <property type="evidence" value="ECO:0007669"/>
    <property type="project" value="UniProtKB-KW"/>
</dbReference>
<dbReference type="GO" id="GO:0051537">
    <property type="term" value="F:2 iron, 2 sulfur cluster binding"/>
    <property type="evidence" value="ECO:0007669"/>
    <property type="project" value="UniProtKB-KW"/>
</dbReference>
<keyword evidence="7" id="KW-0813">Transport</keyword>
<dbReference type="EC" id="1.3.5.1" evidence="5 18"/>
<keyword evidence="15 18" id="KW-0411">Iron-sulfur</keyword>
<dbReference type="InterPro" id="IPR025192">
    <property type="entry name" value="Succ_DH/fum_Rdtase_N"/>
</dbReference>
<dbReference type="NCBIfam" id="TIGR00384">
    <property type="entry name" value="dhsB"/>
    <property type="match status" value="1"/>
</dbReference>
<comment type="function">
    <text evidence="18">Iron-sulfur protein (IP) subunit of succinate dehydrogenase (SDH) that is involved in complex II of the mitochondrial electron transport chain and is responsible for transferring electrons from succinate to ubiquinone (coenzyme Q).</text>
</comment>
<evidence type="ECO:0000256" key="11">
    <source>
        <dbReference type="ARBA" id="ARBA00022723"/>
    </source>
</evidence>
<dbReference type="RefSeq" id="XP_035340698.1">
    <property type="nucleotide sequence ID" value="XM_035484805.1"/>
</dbReference>
<comment type="similarity">
    <text evidence="3 18">Belongs to the succinate dehydrogenase/fumarate reductase iron-sulfur protein family.</text>
</comment>
<evidence type="ECO:0000256" key="2">
    <source>
        <dbReference type="ARBA" id="ARBA00004788"/>
    </source>
</evidence>
<evidence type="ECO:0000256" key="4">
    <source>
        <dbReference type="ARBA" id="ARBA00011421"/>
    </source>
</evidence>
<feature type="domain" description="4Fe-4S ferredoxin-type" evidence="21">
    <location>
        <begin position="202"/>
        <end position="232"/>
    </location>
</feature>
<evidence type="ECO:0000256" key="1">
    <source>
        <dbReference type="ARBA" id="ARBA00004443"/>
    </source>
</evidence>
<dbReference type="PANTHER" id="PTHR11921:SF29">
    <property type="entry name" value="SUCCINATE DEHYDROGENASE [UBIQUINONE] IRON-SULFUR SUBUNIT, MITOCHONDRIAL"/>
    <property type="match status" value="1"/>
</dbReference>
<keyword evidence="9" id="KW-0816">Tricarboxylic acid cycle</keyword>
<dbReference type="OrthoDB" id="1696654at2759"/>
<dbReference type="UniPathway" id="UPA00223">
    <property type="reaction ID" value="UER01006"/>
</dbReference>
<feature type="domain" description="2Fe-2S ferredoxin-type" evidence="20">
    <location>
        <begin position="81"/>
        <end position="160"/>
    </location>
</feature>
<sequence>MAALRTSSRLLASSRPLFKPAMFARSYATVDPISKAAEASSSSSSFVPESKTSTVQDPNPSETARTKTFHVYRWDPDQPTSKPRMQSYTLDLNKTGPMMLDALIRIKNEVDPTLTFRRSCREGICGSCAMNIDGVNTLACLCRIPTDTAKESRIYPLPHTYVVKDLVPDLTQFYKQYKSIKPYLQRDTPTEDGLENRQSPEERRKLDGLYECILCACCSTSCPSYWWNSEEYLGPAILLQSYRWLADSRDEKTEQRKEALNNSMSVYRCHTILNCSRTCPKGLNPGKAIAEIKKMMAF</sequence>
<dbReference type="InterPro" id="IPR036010">
    <property type="entry name" value="2Fe-2S_ferredoxin-like_sf"/>
</dbReference>
<feature type="compositionally biased region" description="Low complexity" evidence="19">
    <location>
        <begin position="38"/>
        <end position="54"/>
    </location>
</feature>
<keyword evidence="18" id="KW-0496">Mitochondrion</keyword>
<dbReference type="NCBIfam" id="NF004616">
    <property type="entry name" value="PRK05950.1"/>
    <property type="match status" value="1"/>
</dbReference>
<keyword evidence="11 18" id="KW-0479">Metal-binding</keyword>
<comment type="cofactor">
    <cofactor evidence="18">
        <name>[4Fe-4S] cluster</name>
        <dbReference type="ChEBI" id="CHEBI:49883"/>
    </cofactor>
    <text evidence="18">Binds 1 [4Fe-4S] cluster.</text>
</comment>
<dbReference type="PANTHER" id="PTHR11921">
    <property type="entry name" value="SUCCINATE DEHYDROGENASE IRON-SULFUR PROTEIN"/>
    <property type="match status" value="1"/>
</dbReference>
<dbReference type="InterPro" id="IPR009051">
    <property type="entry name" value="Helical_ferredxn"/>
</dbReference>
<dbReference type="PROSITE" id="PS00198">
    <property type="entry name" value="4FE4S_FER_1"/>
    <property type="match status" value="1"/>
</dbReference>
<evidence type="ECO:0000256" key="9">
    <source>
        <dbReference type="ARBA" id="ARBA00022532"/>
    </source>
</evidence>
<evidence type="ECO:0000256" key="19">
    <source>
        <dbReference type="SAM" id="MobiDB-lite"/>
    </source>
</evidence>
<dbReference type="GO" id="GO:0009055">
    <property type="term" value="F:electron transfer activity"/>
    <property type="evidence" value="ECO:0007669"/>
    <property type="project" value="InterPro"/>
</dbReference>
<evidence type="ECO:0000259" key="21">
    <source>
        <dbReference type="PROSITE" id="PS51379"/>
    </source>
</evidence>
<comment type="catalytic activity">
    <reaction evidence="17">
        <text>a quinone + succinate = fumarate + a quinol</text>
        <dbReference type="Rhea" id="RHEA:40523"/>
        <dbReference type="ChEBI" id="CHEBI:24646"/>
        <dbReference type="ChEBI" id="CHEBI:29806"/>
        <dbReference type="ChEBI" id="CHEBI:30031"/>
        <dbReference type="ChEBI" id="CHEBI:132124"/>
        <dbReference type="EC" id="1.3.5.1"/>
    </reaction>
</comment>
<name>A0A7H8QKP3_TALRU</name>
<evidence type="ECO:0000256" key="16">
    <source>
        <dbReference type="ARBA" id="ARBA00023291"/>
    </source>
</evidence>
<evidence type="ECO:0000259" key="20">
    <source>
        <dbReference type="PROSITE" id="PS51085"/>
    </source>
</evidence>
<comment type="subunit">
    <text evidence="4">Component of complex II composed of four subunits: a flavoprotein (FP), an iron-sulfur protein (IP), and a cytochrome b composed of a large and a small subunit.</text>
</comment>
<dbReference type="InterPro" id="IPR017896">
    <property type="entry name" value="4Fe4S_Fe-S-bd"/>
</dbReference>
<dbReference type="InterPro" id="IPR001041">
    <property type="entry name" value="2Fe-2S_ferredoxin-type"/>
</dbReference>
<evidence type="ECO:0000256" key="10">
    <source>
        <dbReference type="ARBA" id="ARBA00022714"/>
    </source>
</evidence>
<evidence type="ECO:0000256" key="7">
    <source>
        <dbReference type="ARBA" id="ARBA00022448"/>
    </source>
</evidence>
<dbReference type="KEGG" id="trg:TRUGW13939_01606"/>
<dbReference type="Gene3D" id="3.10.20.30">
    <property type="match status" value="1"/>
</dbReference>
<evidence type="ECO:0000256" key="15">
    <source>
        <dbReference type="ARBA" id="ARBA00023014"/>
    </source>
</evidence>
<dbReference type="PROSITE" id="PS51085">
    <property type="entry name" value="2FE2S_FER_2"/>
    <property type="match status" value="1"/>
</dbReference>
<dbReference type="InterPro" id="IPR012675">
    <property type="entry name" value="Beta-grasp_dom_sf"/>
</dbReference>
<keyword evidence="8 18" id="KW-0004">4Fe-4S</keyword>
<dbReference type="GO" id="GO:0008177">
    <property type="term" value="F:succinate dehydrogenase (quinone) activity"/>
    <property type="evidence" value="ECO:0007669"/>
    <property type="project" value="UniProtKB-EC"/>
</dbReference>
<comment type="pathway">
    <text evidence="2 18">Carbohydrate metabolism; tricarboxylic acid cycle; fumarate from succinate (eukaryal route): step 1/1.</text>
</comment>
<dbReference type="Proteomes" id="UP000509510">
    <property type="component" value="Chromosome I"/>
</dbReference>
<dbReference type="PROSITE" id="PS51379">
    <property type="entry name" value="4FE4S_FER_2"/>
    <property type="match status" value="1"/>
</dbReference>
<protein>
    <recommendedName>
        <fullName evidence="6 18">Succinate dehydrogenase [ubiquinone] iron-sulfur subunit, mitochondrial</fullName>
        <ecNumber evidence="5 18">1.3.5.1</ecNumber>
    </recommendedName>
</protein>
<keyword evidence="12" id="KW-0249">Electron transport</keyword>
<dbReference type="GO" id="GO:0022904">
    <property type="term" value="P:respiratory electron transport chain"/>
    <property type="evidence" value="ECO:0007669"/>
    <property type="project" value="TreeGrafter"/>
</dbReference>
<evidence type="ECO:0000313" key="23">
    <source>
        <dbReference type="Proteomes" id="UP000509510"/>
    </source>
</evidence>
<dbReference type="GO" id="GO:0051539">
    <property type="term" value="F:4 iron, 4 sulfur cluster binding"/>
    <property type="evidence" value="ECO:0007669"/>
    <property type="project" value="UniProtKB-KW"/>
</dbReference>
<feature type="region of interest" description="Disordered" evidence="19">
    <location>
        <begin position="38"/>
        <end position="66"/>
    </location>
</feature>
<dbReference type="InterPro" id="IPR006058">
    <property type="entry name" value="2Fe2S_fd_BS"/>
</dbReference>
<keyword evidence="18" id="KW-0999">Mitochondrion inner membrane</keyword>
<dbReference type="SUPFAM" id="SSF46548">
    <property type="entry name" value="alpha-helical ferredoxin"/>
    <property type="match status" value="1"/>
</dbReference>
<proteinExistence type="inferred from homology"/>
<evidence type="ECO:0000313" key="22">
    <source>
        <dbReference type="EMBL" id="QKX54519.1"/>
    </source>
</evidence>
<dbReference type="InterPro" id="IPR004489">
    <property type="entry name" value="Succ_DH/fum_Rdtase_Fe-S"/>
</dbReference>
<evidence type="ECO:0000256" key="8">
    <source>
        <dbReference type="ARBA" id="ARBA00022485"/>
    </source>
</evidence>
<keyword evidence="23" id="KW-1185">Reference proteome</keyword>
<evidence type="ECO:0000256" key="14">
    <source>
        <dbReference type="ARBA" id="ARBA00023004"/>
    </source>
</evidence>
<comment type="cofactor">
    <cofactor evidence="18">
        <name>[2Fe-2S] cluster</name>
        <dbReference type="ChEBI" id="CHEBI:190135"/>
    </cofactor>
    <text evidence="18">Binds 1 [2Fe-2S] cluster.</text>
</comment>
<evidence type="ECO:0000256" key="6">
    <source>
        <dbReference type="ARBA" id="ARBA00016766"/>
    </source>
</evidence>
<dbReference type="SUPFAM" id="SSF54292">
    <property type="entry name" value="2Fe-2S ferredoxin-like"/>
    <property type="match status" value="1"/>
</dbReference>
<dbReference type="EMBL" id="CP055898">
    <property type="protein sequence ID" value="QKX54519.1"/>
    <property type="molecule type" value="Genomic_DNA"/>
</dbReference>